<sequence length="415" mass="46067">MPPPPRRFNKSGKSASSLFAAIDSTRGQRSNSASLPSSDGPTPSDDSSLFPNSLSGVIDSPGPSTALVSRSNKSRTERMASFAKRHVQGKRLKTAQATEVTDFAILPLEEQMVVMYTNLVQLRDATMLKGNPLAHWVVSENTETNLQAYARIILLSSSLKSYTTNSCFNLLMGIARKFQWDLPKGIFEVPSAKKKLETRVRYHLTQERSKLLKKISASVGYFTKSDTFDTSKAIHIYDLAIQVTSKTRMTISRQLLCRLALMRYAFVSWKAGDADADEEEEPDAEESSATHENGYSKCEDTKDKDRYWSQMTRWLRDIENQYKTAEDIVFFFKGLLDKDMDTYNAPASADLQDICDGAPEESEVHVTDMINSCTEHGLLITRPTDGNGNGVSGTSNDEADGSEDLEGSETNEVAE</sequence>
<evidence type="ECO:0000313" key="3">
    <source>
        <dbReference type="Proteomes" id="UP000053477"/>
    </source>
</evidence>
<feature type="compositionally biased region" description="Acidic residues" evidence="1">
    <location>
        <begin position="275"/>
        <end position="286"/>
    </location>
</feature>
<feature type="region of interest" description="Disordered" evidence="1">
    <location>
        <begin position="1"/>
        <end position="85"/>
    </location>
</feature>
<feature type="region of interest" description="Disordered" evidence="1">
    <location>
        <begin position="380"/>
        <end position="415"/>
    </location>
</feature>
<feature type="compositionally biased region" description="Polar residues" evidence="1">
    <location>
        <begin position="62"/>
        <end position="71"/>
    </location>
</feature>
<gene>
    <name evidence="2" type="ORF">SCHPADRAFT_943705</name>
</gene>
<feature type="compositionally biased region" description="Low complexity" evidence="1">
    <location>
        <begin position="34"/>
        <end position="48"/>
    </location>
</feature>
<dbReference type="AlphaFoldDB" id="A0A0H2RX30"/>
<dbReference type="EMBL" id="KQ086058">
    <property type="protein sequence ID" value="KLO09371.1"/>
    <property type="molecule type" value="Genomic_DNA"/>
</dbReference>
<dbReference type="InParanoid" id="A0A0H2RX30"/>
<evidence type="ECO:0000256" key="1">
    <source>
        <dbReference type="SAM" id="MobiDB-lite"/>
    </source>
</evidence>
<feature type="compositionally biased region" description="Acidic residues" evidence="1">
    <location>
        <begin position="397"/>
        <end position="415"/>
    </location>
</feature>
<evidence type="ECO:0000313" key="2">
    <source>
        <dbReference type="EMBL" id="KLO09371.1"/>
    </source>
</evidence>
<proteinExistence type="predicted"/>
<organism evidence="2 3">
    <name type="scientific">Schizopora paradoxa</name>
    <dbReference type="NCBI Taxonomy" id="27342"/>
    <lineage>
        <taxon>Eukaryota</taxon>
        <taxon>Fungi</taxon>
        <taxon>Dikarya</taxon>
        <taxon>Basidiomycota</taxon>
        <taxon>Agaricomycotina</taxon>
        <taxon>Agaricomycetes</taxon>
        <taxon>Hymenochaetales</taxon>
        <taxon>Schizoporaceae</taxon>
        <taxon>Schizopora</taxon>
    </lineage>
</organism>
<feature type="region of interest" description="Disordered" evidence="1">
    <location>
        <begin position="275"/>
        <end position="300"/>
    </location>
</feature>
<keyword evidence="3" id="KW-1185">Reference proteome</keyword>
<protein>
    <submittedName>
        <fullName evidence="2">Uncharacterized protein</fullName>
    </submittedName>
</protein>
<accession>A0A0H2RX30</accession>
<name>A0A0H2RX30_9AGAM</name>
<dbReference type="OrthoDB" id="3236341at2759"/>
<dbReference type="Proteomes" id="UP000053477">
    <property type="component" value="Unassembled WGS sequence"/>
</dbReference>
<reference evidence="2 3" key="1">
    <citation type="submission" date="2015-04" db="EMBL/GenBank/DDBJ databases">
        <title>Complete genome sequence of Schizopora paradoxa KUC8140, a cosmopolitan wood degrader in East Asia.</title>
        <authorList>
            <consortium name="DOE Joint Genome Institute"/>
            <person name="Min B."/>
            <person name="Park H."/>
            <person name="Jang Y."/>
            <person name="Kim J.-J."/>
            <person name="Kim K.H."/>
            <person name="Pangilinan J."/>
            <person name="Lipzen A."/>
            <person name="Riley R."/>
            <person name="Grigoriev I.V."/>
            <person name="Spatafora J.W."/>
            <person name="Choi I.-G."/>
        </authorList>
    </citation>
    <scope>NUCLEOTIDE SEQUENCE [LARGE SCALE GENOMIC DNA]</scope>
    <source>
        <strain evidence="2 3">KUC8140</strain>
    </source>
</reference>